<evidence type="ECO:0000313" key="1">
    <source>
        <dbReference type="EMBL" id="MFD0751403.1"/>
    </source>
</evidence>
<keyword evidence="2" id="KW-1185">Reference proteome</keyword>
<gene>
    <name evidence="1" type="ORF">ACFQZS_14730</name>
</gene>
<protein>
    <submittedName>
        <fullName evidence="1">Carboxypeptidase-like regulatory domain-containing protein</fullName>
    </submittedName>
</protein>
<proteinExistence type="predicted"/>
<reference evidence="2" key="1">
    <citation type="journal article" date="2019" name="Int. J. Syst. Evol. Microbiol.">
        <title>The Global Catalogue of Microorganisms (GCM) 10K type strain sequencing project: providing services to taxonomists for standard genome sequencing and annotation.</title>
        <authorList>
            <consortium name="The Broad Institute Genomics Platform"/>
            <consortium name="The Broad Institute Genome Sequencing Center for Infectious Disease"/>
            <person name="Wu L."/>
            <person name="Ma J."/>
        </authorList>
    </citation>
    <scope>NUCLEOTIDE SEQUENCE [LARGE SCALE GENOMIC DNA]</scope>
    <source>
        <strain evidence="2">CCUG 63418</strain>
    </source>
</reference>
<dbReference type="InterPro" id="IPR008969">
    <property type="entry name" value="CarboxyPept-like_regulatory"/>
</dbReference>
<organism evidence="1 2">
    <name type="scientific">Mucilaginibacter calamicampi</name>
    <dbReference type="NCBI Taxonomy" id="1302352"/>
    <lineage>
        <taxon>Bacteria</taxon>
        <taxon>Pseudomonadati</taxon>
        <taxon>Bacteroidota</taxon>
        <taxon>Sphingobacteriia</taxon>
        <taxon>Sphingobacteriales</taxon>
        <taxon>Sphingobacteriaceae</taxon>
        <taxon>Mucilaginibacter</taxon>
    </lineage>
</organism>
<sequence>MTVKSVCTKMTFCYQLFVAVLLMFPVLLNAQAIRGTVTDEITGKPLAGVSIYFDGTFKGTSTDSAGNFAISNTLKTSSPLVVSYMGYQSQKIANYTDANLTIALKSKAIVLSEVVIGGDEISRDKAMKIFLKEFIGEDSKDCVIENPEEIYFRYFKKKDLLTADADKPLIISNKILGYKITYFLTSFSHSPLQTKYKGNYFFTEDIDGLKPAKVKEILKERDEAYFGSRMHFIRSLWANELSQNNFLVYRTPKGITDASSFKLDAANVLSSDDIIQNADSEKFMMLAKEADANSDKFNNNEIFITYKHGNDSFIQQEDSYAGVIIDKNGFYDEGLEWKGNIGVYRVSRLLPFEFVPSK</sequence>
<dbReference type="Pfam" id="PF13715">
    <property type="entry name" value="CarbopepD_reg_2"/>
    <property type="match status" value="1"/>
</dbReference>
<dbReference type="Gene3D" id="2.60.40.1120">
    <property type="entry name" value="Carboxypeptidase-like, regulatory domain"/>
    <property type="match status" value="1"/>
</dbReference>
<evidence type="ECO:0000313" key="2">
    <source>
        <dbReference type="Proteomes" id="UP001596958"/>
    </source>
</evidence>
<dbReference type="RefSeq" id="WP_377101544.1">
    <property type="nucleotide sequence ID" value="NZ_JBHTHU010000019.1"/>
</dbReference>
<accession>A0ABW2YY59</accession>
<dbReference type="SUPFAM" id="SSF49464">
    <property type="entry name" value="Carboxypeptidase regulatory domain-like"/>
    <property type="match status" value="1"/>
</dbReference>
<dbReference type="EMBL" id="JBHTHU010000019">
    <property type="protein sequence ID" value="MFD0751403.1"/>
    <property type="molecule type" value="Genomic_DNA"/>
</dbReference>
<comment type="caution">
    <text evidence="1">The sequence shown here is derived from an EMBL/GenBank/DDBJ whole genome shotgun (WGS) entry which is preliminary data.</text>
</comment>
<dbReference type="Proteomes" id="UP001596958">
    <property type="component" value="Unassembled WGS sequence"/>
</dbReference>
<name>A0ABW2YY59_9SPHI</name>